<organism evidence="2 3">
    <name type="scientific">Thermomonas beijingensis</name>
    <dbReference type="NCBI Taxonomy" id="2872701"/>
    <lineage>
        <taxon>Bacteria</taxon>
        <taxon>Pseudomonadati</taxon>
        <taxon>Pseudomonadota</taxon>
        <taxon>Gammaproteobacteria</taxon>
        <taxon>Lysobacterales</taxon>
        <taxon>Lysobacteraceae</taxon>
        <taxon>Thermomonas</taxon>
    </lineage>
</organism>
<evidence type="ECO:0000256" key="1">
    <source>
        <dbReference type="SAM" id="SignalP"/>
    </source>
</evidence>
<dbReference type="Gene3D" id="2.60.40.1890">
    <property type="entry name" value="PCu(A)C copper chaperone"/>
    <property type="match status" value="1"/>
</dbReference>
<dbReference type="Pfam" id="PF04314">
    <property type="entry name" value="PCuAC"/>
    <property type="match status" value="1"/>
</dbReference>
<keyword evidence="1" id="KW-0732">Signal</keyword>
<feature type="signal peptide" evidence="1">
    <location>
        <begin position="1"/>
        <end position="20"/>
    </location>
</feature>
<dbReference type="InterPro" id="IPR007410">
    <property type="entry name" value="LpqE-like"/>
</dbReference>
<evidence type="ECO:0000313" key="2">
    <source>
        <dbReference type="EMBL" id="MBZ4186512.1"/>
    </source>
</evidence>
<dbReference type="SUPFAM" id="SSF110087">
    <property type="entry name" value="DR1885-like metal-binding protein"/>
    <property type="match status" value="1"/>
</dbReference>
<dbReference type="RefSeq" id="WP_223629187.1">
    <property type="nucleotide sequence ID" value="NZ_JAIQDJ010000004.1"/>
</dbReference>
<protein>
    <submittedName>
        <fullName evidence="2">Copper chaperone PCu(A)C</fullName>
    </submittedName>
</protein>
<dbReference type="PANTHER" id="PTHR36302:SF1">
    <property type="entry name" value="COPPER CHAPERONE PCU(A)C"/>
    <property type="match status" value="1"/>
</dbReference>
<reference evidence="2" key="1">
    <citation type="submission" date="2021-09" db="EMBL/GenBank/DDBJ databases">
        <authorList>
            <person name="Wu T."/>
            <person name="Guo S.Z."/>
        </authorList>
    </citation>
    <scope>NUCLEOTIDE SEQUENCE</scope>
    <source>
        <strain evidence="2">RSS-23</strain>
    </source>
</reference>
<keyword evidence="3" id="KW-1185">Reference proteome</keyword>
<accession>A0ABS7TF82</accession>
<dbReference type="InterPro" id="IPR036182">
    <property type="entry name" value="PCuAC_sf"/>
</dbReference>
<dbReference type="Proteomes" id="UP001430290">
    <property type="component" value="Unassembled WGS sequence"/>
</dbReference>
<gene>
    <name evidence="2" type="ORF">K7B09_09265</name>
</gene>
<comment type="caution">
    <text evidence="2">The sequence shown here is derived from an EMBL/GenBank/DDBJ whole genome shotgun (WGS) entry which is preliminary data.</text>
</comment>
<evidence type="ECO:0000313" key="3">
    <source>
        <dbReference type="Proteomes" id="UP001430290"/>
    </source>
</evidence>
<dbReference type="EMBL" id="JAIQDJ010000004">
    <property type="protein sequence ID" value="MBZ4186512.1"/>
    <property type="molecule type" value="Genomic_DNA"/>
</dbReference>
<dbReference type="PANTHER" id="PTHR36302">
    <property type="entry name" value="BLR7088 PROTEIN"/>
    <property type="match status" value="1"/>
</dbReference>
<feature type="chain" id="PRO_5046116070" evidence="1">
    <location>
        <begin position="21"/>
        <end position="148"/>
    </location>
</feature>
<proteinExistence type="predicted"/>
<dbReference type="InterPro" id="IPR058248">
    <property type="entry name" value="Lxx211020-like"/>
</dbReference>
<name>A0ABS7TF82_9GAMM</name>
<sequence>MMKTIVTGLLVLLLSLAVSAADKREVRVVDAWSRAVPVVAPVAGGFFTVVNTGNAEDRLLRVESPIAKRIEIHEMRNDGGVMRMRQITDGLIVPAHGQLEFKPGSYHLMLIGPTRALIEGDHFEAALVFQRAGKVKVTFAVRGIGAGG</sequence>